<organism evidence="1 2">
    <name type="scientific">Quillaja saponaria</name>
    <name type="common">Soap bark tree</name>
    <dbReference type="NCBI Taxonomy" id="32244"/>
    <lineage>
        <taxon>Eukaryota</taxon>
        <taxon>Viridiplantae</taxon>
        <taxon>Streptophyta</taxon>
        <taxon>Embryophyta</taxon>
        <taxon>Tracheophyta</taxon>
        <taxon>Spermatophyta</taxon>
        <taxon>Magnoliopsida</taxon>
        <taxon>eudicotyledons</taxon>
        <taxon>Gunneridae</taxon>
        <taxon>Pentapetalae</taxon>
        <taxon>rosids</taxon>
        <taxon>fabids</taxon>
        <taxon>Fabales</taxon>
        <taxon>Quillajaceae</taxon>
        <taxon>Quillaja</taxon>
    </lineage>
</organism>
<dbReference type="AlphaFoldDB" id="A0AAD7LER0"/>
<comment type="caution">
    <text evidence="1">The sequence shown here is derived from an EMBL/GenBank/DDBJ whole genome shotgun (WGS) entry which is preliminary data.</text>
</comment>
<dbReference type="EMBL" id="JARAOO010000009">
    <property type="protein sequence ID" value="KAJ7956826.1"/>
    <property type="molecule type" value="Genomic_DNA"/>
</dbReference>
<evidence type="ECO:0000313" key="1">
    <source>
        <dbReference type="EMBL" id="KAJ7956826.1"/>
    </source>
</evidence>
<dbReference type="KEGG" id="qsa:O6P43_023204"/>
<sequence>MAHACGICCKIHTRIFINGRCICQISHRVYIAIVNVGFVRAGELGWKAGGLETCKEHSEVQVRLYIDKGKLKCRES</sequence>
<proteinExistence type="predicted"/>
<reference evidence="1" key="1">
    <citation type="journal article" date="2023" name="Science">
        <title>Elucidation of the pathway for biosynthesis of saponin adjuvants from the soapbark tree.</title>
        <authorList>
            <person name="Reed J."/>
            <person name="Orme A."/>
            <person name="El-Demerdash A."/>
            <person name="Owen C."/>
            <person name="Martin L.B.B."/>
            <person name="Misra R.C."/>
            <person name="Kikuchi S."/>
            <person name="Rejzek M."/>
            <person name="Martin A.C."/>
            <person name="Harkess A."/>
            <person name="Leebens-Mack J."/>
            <person name="Louveau T."/>
            <person name="Stephenson M.J."/>
            <person name="Osbourn A."/>
        </authorList>
    </citation>
    <scope>NUCLEOTIDE SEQUENCE</scope>
    <source>
        <strain evidence="1">S10</strain>
    </source>
</reference>
<dbReference type="Proteomes" id="UP001163823">
    <property type="component" value="Chromosome 9"/>
</dbReference>
<name>A0AAD7LER0_QUISA</name>
<gene>
    <name evidence="1" type="ORF">O6P43_023204</name>
</gene>
<accession>A0AAD7LER0</accession>
<keyword evidence="2" id="KW-1185">Reference proteome</keyword>
<protein>
    <submittedName>
        <fullName evidence="1">Uncharacterized protein</fullName>
    </submittedName>
</protein>
<evidence type="ECO:0000313" key="2">
    <source>
        <dbReference type="Proteomes" id="UP001163823"/>
    </source>
</evidence>